<dbReference type="PANTHER" id="PTHR20858:SF17">
    <property type="entry name" value="HYDROXYMETHYLPYRIMIDINE_PHOSPHOMETHYLPYRIMIDINE KINASE THI20-RELATED"/>
    <property type="match status" value="1"/>
</dbReference>
<proteinExistence type="predicted"/>
<gene>
    <name evidence="4" type="ORF">AT959_16665</name>
</gene>
<comment type="caution">
    <text evidence="4">The sequence shown here is derived from an EMBL/GenBank/DDBJ whole genome shotgun (WGS) entry which is preliminary data.</text>
</comment>
<dbReference type="CDD" id="cd01169">
    <property type="entry name" value="HMPP_kinase"/>
    <property type="match status" value="1"/>
</dbReference>
<sequence>MTQTPTTPPSPPLVLVFAASDPSCGAGVQADILTLASLGCHPLTALTALTVQDTVGVQSVQPVAAEFLEQQARTVLEDMPVAAFKIGVLGSVENVVTVAEILSDYPEIPLIFDPVLASGRGDEFSGEEIISAMRELLLPQTTLLTPNAPEARRLAESDDDENEPSIDVCAQRLIEMGAQYVLITGTHESTPQVVNTLYGPEGVIRRDSWERLPGSYHGSGCTLASAIAGCIAGGASVEDAVRDAQDYTWQTLKNGFHAGMGQLIPDRFFWARGEDEAEAPEEQSSKDTDGK</sequence>
<keyword evidence="4" id="KW-0808">Transferase</keyword>
<organism evidence="4 5">
    <name type="scientific">Dechloromonas denitrificans</name>
    <dbReference type="NCBI Taxonomy" id="281362"/>
    <lineage>
        <taxon>Bacteria</taxon>
        <taxon>Pseudomonadati</taxon>
        <taxon>Pseudomonadota</taxon>
        <taxon>Betaproteobacteria</taxon>
        <taxon>Rhodocyclales</taxon>
        <taxon>Azonexaceae</taxon>
        <taxon>Dechloromonas</taxon>
    </lineage>
</organism>
<dbReference type="STRING" id="281362.AT959_16665"/>
<name>A0A133XF73_9RHOO</name>
<evidence type="ECO:0000313" key="4">
    <source>
        <dbReference type="EMBL" id="KXB29574.1"/>
    </source>
</evidence>
<evidence type="ECO:0000256" key="2">
    <source>
        <dbReference type="ARBA" id="ARBA00012135"/>
    </source>
</evidence>
<feature type="domain" description="Pyridoxamine kinase/Phosphomethylpyrimidine kinase" evidence="3">
    <location>
        <begin position="21"/>
        <end position="262"/>
    </location>
</feature>
<dbReference type="SUPFAM" id="SSF53613">
    <property type="entry name" value="Ribokinase-like"/>
    <property type="match status" value="1"/>
</dbReference>
<dbReference type="InterPro" id="IPR004399">
    <property type="entry name" value="HMP/HMP-P_kinase_dom"/>
</dbReference>
<dbReference type="Proteomes" id="UP000070186">
    <property type="component" value="Unassembled WGS sequence"/>
</dbReference>
<evidence type="ECO:0000259" key="3">
    <source>
        <dbReference type="Pfam" id="PF08543"/>
    </source>
</evidence>
<dbReference type="EMBL" id="LODL01000035">
    <property type="protein sequence ID" value="KXB29574.1"/>
    <property type="molecule type" value="Genomic_DNA"/>
</dbReference>
<protein>
    <recommendedName>
        <fullName evidence="2">hydroxymethylpyrimidine kinase</fullName>
        <ecNumber evidence="2">2.7.1.49</ecNumber>
    </recommendedName>
</protein>
<dbReference type="EC" id="2.7.1.49" evidence="2"/>
<dbReference type="GO" id="GO:0009228">
    <property type="term" value="P:thiamine biosynthetic process"/>
    <property type="evidence" value="ECO:0007669"/>
    <property type="project" value="InterPro"/>
</dbReference>
<comment type="pathway">
    <text evidence="1">Cofactor biosynthesis; thiamine diphosphate biosynthesis.</text>
</comment>
<keyword evidence="5" id="KW-1185">Reference proteome</keyword>
<dbReference type="GO" id="GO:0009229">
    <property type="term" value="P:thiamine diphosphate biosynthetic process"/>
    <property type="evidence" value="ECO:0007669"/>
    <property type="project" value="UniProtKB-UniPathway"/>
</dbReference>
<dbReference type="GO" id="GO:0008902">
    <property type="term" value="F:hydroxymethylpyrimidine kinase activity"/>
    <property type="evidence" value="ECO:0007669"/>
    <property type="project" value="UniProtKB-EC"/>
</dbReference>
<dbReference type="Pfam" id="PF08543">
    <property type="entry name" value="Phos_pyr_kin"/>
    <property type="match status" value="1"/>
</dbReference>
<accession>A0A133XF73</accession>
<reference evidence="4 5" key="1">
    <citation type="submission" date="2015-12" db="EMBL/GenBank/DDBJ databases">
        <title>Nitrous oxide reduction kinetics distinguish bacteria harboring typical versus atypical NosZ.</title>
        <authorList>
            <person name="Yoon S."/>
            <person name="Nissen S."/>
            <person name="Park D."/>
            <person name="Sanford R.A."/>
            <person name="Loeffler F.E."/>
        </authorList>
    </citation>
    <scope>NUCLEOTIDE SEQUENCE [LARGE SCALE GENOMIC DNA]</scope>
    <source>
        <strain evidence="4 5">ATCC BAA-841</strain>
    </source>
</reference>
<dbReference type="InterPro" id="IPR013749">
    <property type="entry name" value="PM/HMP-P_kinase-1"/>
</dbReference>
<dbReference type="GO" id="GO:0008972">
    <property type="term" value="F:phosphomethylpyrimidine kinase activity"/>
    <property type="evidence" value="ECO:0007669"/>
    <property type="project" value="InterPro"/>
</dbReference>
<dbReference type="PANTHER" id="PTHR20858">
    <property type="entry name" value="PHOSPHOMETHYLPYRIMIDINE KINASE"/>
    <property type="match status" value="1"/>
</dbReference>
<dbReference type="UniPathway" id="UPA00060">
    <property type="reaction ID" value="UER00138"/>
</dbReference>
<evidence type="ECO:0000256" key="1">
    <source>
        <dbReference type="ARBA" id="ARBA00004948"/>
    </source>
</evidence>
<dbReference type="InterPro" id="IPR029056">
    <property type="entry name" value="Ribokinase-like"/>
</dbReference>
<dbReference type="GO" id="GO:0005829">
    <property type="term" value="C:cytosol"/>
    <property type="evidence" value="ECO:0007669"/>
    <property type="project" value="TreeGrafter"/>
</dbReference>
<evidence type="ECO:0000313" key="5">
    <source>
        <dbReference type="Proteomes" id="UP000070186"/>
    </source>
</evidence>
<dbReference type="AlphaFoldDB" id="A0A133XF73"/>
<dbReference type="Gene3D" id="3.40.1190.20">
    <property type="match status" value="1"/>
</dbReference>
<dbReference type="RefSeq" id="WP_066885461.1">
    <property type="nucleotide sequence ID" value="NZ_LODL01000035.1"/>
</dbReference>
<keyword evidence="4" id="KW-0418">Kinase</keyword>